<organism evidence="1 2">
    <name type="scientific">candidate division GN15 bacterium</name>
    <dbReference type="NCBI Taxonomy" id="2072418"/>
    <lineage>
        <taxon>Bacteria</taxon>
        <taxon>candidate division GN15</taxon>
    </lineage>
</organism>
<evidence type="ECO:0000313" key="2">
    <source>
        <dbReference type="Proteomes" id="UP000250918"/>
    </source>
</evidence>
<reference evidence="1 2" key="1">
    <citation type="journal article" date="2018" name="ISME J.">
        <title>A methanotrophic archaeon couples anaerobic oxidation of methane to Fe(III) reduction.</title>
        <authorList>
            <person name="Cai C."/>
            <person name="Leu A.O."/>
            <person name="Xie G.J."/>
            <person name="Guo J."/>
            <person name="Feng Y."/>
            <person name="Zhao J.X."/>
            <person name="Tyson G.W."/>
            <person name="Yuan Z."/>
            <person name="Hu S."/>
        </authorList>
    </citation>
    <scope>NUCLEOTIDE SEQUENCE [LARGE SCALE GENOMIC DNA]</scope>
    <source>
        <strain evidence="1">FeB_12</strain>
    </source>
</reference>
<gene>
    <name evidence="1" type="ORF">C3F09_10945</name>
</gene>
<evidence type="ECO:0000313" key="1">
    <source>
        <dbReference type="EMBL" id="PWB68852.1"/>
    </source>
</evidence>
<name>A0A855X3Z7_9BACT</name>
<dbReference type="Proteomes" id="UP000250918">
    <property type="component" value="Unassembled WGS sequence"/>
</dbReference>
<proteinExistence type="predicted"/>
<sequence length="138" mass="15190">VTVDSLVKVECTWWAPKHADSCNFIIQRMRVFPANIASSVASLQIGEIIDFDIPTDSVTSNNISGTDPTRRLVWLRGYNSTDTVTDCTDNSKRYGGVALLNWFMKNKACSDVLYGGAAIPNDAYVYPGVFADSLSRVM</sequence>
<protein>
    <submittedName>
        <fullName evidence="1">Uncharacterized protein</fullName>
    </submittedName>
</protein>
<feature type="non-terminal residue" evidence="1">
    <location>
        <position position="1"/>
    </location>
</feature>
<accession>A0A855X3Z7</accession>
<dbReference type="EMBL" id="PQAP01000188">
    <property type="protein sequence ID" value="PWB68852.1"/>
    <property type="molecule type" value="Genomic_DNA"/>
</dbReference>
<feature type="non-terminal residue" evidence="1">
    <location>
        <position position="138"/>
    </location>
</feature>
<comment type="caution">
    <text evidence="1">The sequence shown here is derived from an EMBL/GenBank/DDBJ whole genome shotgun (WGS) entry which is preliminary data.</text>
</comment>
<dbReference type="AlphaFoldDB" id="A0A855X3Z7"/>